<protein>
    <submittedName>
        <fullName evidence="2">EPS biosynthesis protein</fullName>
    </submittedName>
</protein>
<organism evidence="2 3">
    <name type="scientific">Undibacterium parvum</name>
    <dbReference type="NCBI Taxonomy" id="401471"/>
    <lineage>
        <taxon>Bacteria</taxon>
        <taxon>Pseudomonadati</taxon>
        <taxon>Pseudomonadota</taxon>
        <taxon>Betaproteobacteria</taxon>
        <taxon>Burkholderiales</taxon>
        <taxon>Oxalobacteraceae</taxon>
        <taxon>Undibacterium</taxon>
    </lineage>
</organism>
<gene>
    <name evidence="2" type="ORF">EJN92_02335</name>
</gene>
<dbReference type="InterPro" id="IPR017465">
    <property type="entry name" value="EpsL_proteobac"/>
</dbReference>
<reference evidence="2 3" key="1">
    <citation type="journal article" date="2011" name="Int. J. Syst. Evol. Microbiol.">
        <title>Description of Undibacterium oligocarboniphilum sp. nov., isolated from purified water, and Undibacterium pigrum strain CCUG 49012 as the type strain of Undibacterium parvum sp. nov., and emended descriptions of the genus Undibacterium and the species Undibacterium pigrum.</title>
        <authorList>
            <person name="Eder W."/>
            <person name="Wanner G."/>
            <person name="Ludwig W."/>
            <person name="Busse H.J."/>
            <person name="Ziemke-Kageler F."/>
            <person name="Lang E."/>
        </authorList>
    </citation>
    <scope>NUCLEOTIDE SEQUENCE [LARGE SCALE GENOMIC DNA]</scope>
    <source>
        <strain evidence="2 3">DSM 23061</strain>
    </source>
</reference>
<dbReference type="SUPFAM" id="SSF56935">
    <property type="entry name" value="Porins"/>
    <property type="match status" value="1"/>
</dbReference>
<sequence length="451" mass="50381">MVYGQQGLVSSSSYERFLLGRGVTNFLLMFIEKHFIFMFLLQACSYPQYRYLGLVTFLAALSASFSAVAASDDVFSPYLDFSVIHEDNLLRFHDAASALAVTGSEVMADTIKRTSAGLRINKIISQQTLIADLSMSRNRYSHFSQYDYAGKDASANWGWQLGSHVSGNLGGSYSEGQTPFQDFRAIEPNINRQRRENFDAAWQFHPSWRVRGGYSQYALAYDLAVLQYNDRKLATTEFGLDFVQPTNSTVGVQLRHIRGDYPNNLIVSIFSVDNNYSQNEFKGKVDWRVSETASIQFLGGLVRKNYDALTKRNFSGTNSRLVANWSASAKLNLNVNAWNEVGSSSDLSANFSTNRGVSSDLGWELASKVRVNASLRGERRDYTGVAAVIGAQALERKDNYTAASIGLSYMPIRHLQLSASLANEALSSNFERNGYRDNKLQFNGRYDLGLD</sequence>
<accession>A0A3Q9BPN9</accession>
<dbReference type="Proteomes" id="UP000275663">
    <property type="component" value="Chromosome"/>
</dbReference>
<evidence type="ECO:0000313" key="3">
    <source>
        <dbReference type="Proteomes" id="UP000275663"/>
    </source>
</evidence>
<name>A0A3Q9BPN9_9BURK</name>
<dbReference type="EMBL" id="CP034464">
    <property type="protein sequence ID" value="AZP10953.1"/>
    <property type="molecule type" value="Genomic_DNA"/>
</dbReference>
<keyword evidence="1" id="KW-0472">Membrane</keyword>
<proteinExistence type="predicted"/>
<evidence type="ECO:0000313" key="2">
    <source>
        <dbReference type="EMBL" id="AZP10953.1"/>
    </source>
</evidence>
<dbReference type="AlphaFoldDB" id="A0A3Q9BPN9"/>
<dbReference type="InterPro" id="IPR018759">
    <property type="entry name" value="BBP2_2"/>
</dbReference>
<keyword evidence="1" id="KW-0812">Transmembrane</keyword>
<dbReference type="KEGG" id="upv:EJN92_02335"/>
<dbReference type="Pfam" id="PF10082">
    <property type="entry name" value="BBP2_2"/>
    <property type="match status" value="1"/>
</dbReference>
<keyword evidence="3" id="KW-1185">Reference proteome</keyword>
<feature type="transmembrane region" description="Helical" evidence="1">
    <location>
        <begin position="51"/>
        <end position="70"/>
    </location>
</feature>
<feature type="transmembrane region" description="Helical" evidence="1">
    <location>
        <begin position="26"/>
        <end position="44"/>
    </location>
</feature>
<evidence type="ECO:0000256" key="1">
    <source>
        <dbReference type="SAM" id="Phobius"/>
    </source>
</evidence>
<keyword evidence="1" id="KW-1133">Transmembrane helix</keyword>
<dbReference type="NCBIfam" id="TIGR03014">
    <property type="entry name" value="EpsL"/>
    <property type="match status" value="1"/>
</dbReference>